<keyword evidence="3" id="KW-1185">Reference proteome</keyword>
<protein>
    <submittedName>
        <fullName evidence="2">Uncharacterized protein</fullName>
    </submittedName>
</protein>
<feature type="transmembrane region" description="Helical" evidence="1">
    <location>
        <begin position="57"/>
        <end position="81"/>
    </location>
</feature>
<comment type="caution">
    <text evidence="2">The sequence shown here is derived from an EMBL/GenBank/DDBJ whole genome shotgun (WGS) entry which is preliminary data.</text>
</comment>
<evidence type="ECO:0000313" key="3">
    <source>
        <dbReference type="Proteomes" id="UP000095358"/>
    </source>
</evidence>
<feature type="transmembrane region" description="Helical" evidence="1">
    <location>
        <begin position="93"/>
        <end position="110"/>
    </location>
</feature>
<keyword evidence="1" id="KW-0812">Transmembrane</keyword>
<dbReference type="EMBL" id="LPNN01000007">
    <property type="protein sequence ID" value="OEJ84658.1"/>
    <property type="molecule type" value="Genomic_DNA"/>
</dbReference>
<name>A0A1E5RCN1_HANUV</name>
<dbReference type="OrthoDB" id="4064992at2759"/>
<accession>A0A1E5RCN1</accession>
<dbReference type="Proteomes" id="UP000095358">
    <property type="component" value="Unassembled WGS sequence"/>
</dbReference>
<dbReference type="AlphaFoldDB" id="A0A1E5RCN1"/>
<evidence type="ECO:0000256" key="1">
    <source>
        <dbReference type="SAM" id="Phobius"/>
    </source>
</evidence>
<keyword evidence="1" id="KW-1133">Transmembrane helix</keyword>
<reference evidence="3" key="1">
    <citation type="journal article" date="2016" name="Genome Announc.">
        <title>Genome sequences of three species of Hanseniaspora isolated from spontaneous wine fermentations.</title>
        <authorList>
            <person name="Sternes P.R."/>
            <person name="Lee D."/>
            <person name="Kutyna D.R."/>
            <person name="Borneman A.R."/>
        </authorList>
    </citation>
    <scope>NUCLEOTIDE SEQUENCE [LARGE SCALE GENOMIC DNA]</scope>
    <source>
        <strain evidence="3">AWRI3580</strain>
    </source>
</reference>
<dbReference type="VEuPathDB" id="FungiDB:AWRI3580_g3316"/>
<gene>
    <name evidence="2" type="ORF">AWRI3580_g3316</name>
</gene>
<organism evidence="2 3">
    <name type="scientific">Hanseniaspora uvarum</name>
    <name type="common">Yeast</name>
    <name type="synonym">Kloeckera apiculata</name>
    <dbReference type="NCBI Taxonomy" id="29833"/>
    <lineage>
        <taxon>Eukaryota</taxon>
        <taxon>Fungi</taxon>
        <taxon>Dikarya</taxon>
        <taxon>Ascomycota</taxon>
        <taxon>Saccharomycotina</taxon>
        <taxon>Saccharomycetes</taxon>
        <taxon>Saccharomycodales</taxon>
        <taxon>Saccharomycodaceae</taxon>
        <taxon>Hanseniaspora</taxon>
    </lineage>
</organism>
<proteinExistence type="predicted"/>
<evidence type="ECO:0000313" key="2">
    <source>
        <dbReference type="EMBL" id="OEJ84658.1"/>
    </source>
</evidence>
<keyword evidence="1" id="KW-0472">Membrane</keyword>
<sequence>MNSSFLQSETSNNKVYHRAGSASNSTNKNVSLEEKLFGPSRLQSAELKLPNDVNSKVLLVSFALVMTSATVFILGVIVIIQYRTLPLQVNAKMVFNASIIVACIMSIFYLHTLNVKLYKYVCKNSSGVYHKILNTTVNEDIELETMK</sequence>